<evidence type="ECO:0000256" key="2">
    <source>
        <dbReference type="ARBA" id="ARBA00008010"/>
    </source>
</evidence>
<dbReference type="Gene3D" id="2.40.50.140">
    <property type="entry name" value="Nucleic acid-binding proteins"/>
    <property type="match status" value="1"/>
</dbReference>
<gene>
    <name evidence="14" type="ORF">POPTR_003G156966</name>
</gene>
<evidence type="ECO:0000256" key="7">
    <source>
        <dbReference type="ARBA" id="ARBA00022840"/>
    </source>
</evidence>
<dbReference type="EMBL" id="CM009292">
    <property type="protein sequence ID" value="RQO88408.1"/>
    <property type="molecule type" value="Genomic_DNA"/>
</dbReference>
<evidence type="ECO:0000256" key="4">
    <source>
        <dbReference type="ARBA" id="ARBA00022741"/>
    </source>
</evidence>
<dbReference type="PANTHER" id="PTHR11630">
    <property type="entry name" value="DNA REPLICATION LICENSING FACTOR MCM FAMILY MEMBER"/>
    <property type="match status" value="1"/>
</dbReference>
<keyword evidence="4 12" id="KW-0547">Nucleotide-binding</keyword>
<comment type="subunit">
    <text evidence="12">Component of the MCM2-7 complex.</text>
</comment>
<keyword evidence="8 12" id="KW-0238">DNA-binding</keyword>
<evidence type="ECO:0000256" key="8">
    <source>
        <dbReference type="ARBA" id="ARBA00023125"/>
    </source>
</evidence>
<dbReference type="InterPro" id="IPR031327">
    <property type="entry name" value="MCM"/>
</dbReference>
<sequence>MLFSDVLQKSIAEEYLRFEPYLKNACKRFVMELSSTFISDDNPNKIKRANNSRNWETGVSTGVVTCTSEVRAELLQGAFRCLECGGVVKNVEQQFKYTEPTICTNATCTNKMRWALLRQESKFADRRGLECRKLLKRFLLVPFPDL</sequence>
<proteinExistence type="inferred from homology"/>
<keyword evidence="7 12" id="KW-0067">ATP-binding</keyword>
<dbReference type="GO" id="GO:0042555">
    <property type="term" value="C:MCM complex"/>
    <property type="evidence" value="ECO:0007669"/>
    <property type="project" value="UniProtKB-UniRule"/>
</dbReference>
<keyword evidence="15" id="KW-1185">Reference proteome</keyword>
<accession>A0A3N7G3K0</accession>
<dbReference type="Gene3D" id="3.30.1640.10">
    <property type="entry name" value="mini-chromosome maintenance (MCM) complex, chain A, domain 1"/>
    <property type="match status" value="1"/>
</dbReference>
<dbReference type="STRING" id="3694.A0A3N7G3K0"/>
<keyword evidence="12" id="KW-0131">Cell cycle</keyword>
<dbReference type="InterPro" id="IPR033762">
    <property type="entry name" value="MCM_OB"/>
</dbReference>
<keyword evidence="6 12" id="KW-0347">Helicase</keyword>
<dbReference type="SUPFAM" id="SSF50249">
    <property type="entry name" value="Nucleic acid-binding proteins"/>
    <property type="match status" value="1"/>
</dbReference>
<organism evidence="14 15">
    <name type="scientific">Populus trichocarpa</name>
    <name type="common">Western balsam poplar</name>
    <name type="synonym">Populus balsamifera subsp. trichocarpa</name>
    <dbReference type="NCBI Taxonomy" id="3694"/>
    <lineage>
        <taxon>Eukaryota</taxon>
        <taxon>Viridiplantae</taxon>
        <taxon>Streptophyta</taxon>
        <taxon>Embryophyta</taxon>
        <taxon>Tracheophyta</taxon>
        <taxon>Spermatophyta</taxon>
        <taxon>Magnoliopsida</taxon>
        <taxon>eudicotyledons</taxon>
        <taxon>Gunneridae</taxon>
        <taxon>Pentapetalae</taxon>
        <taxon>rosids</taxon>
        <taxon>fabids</taxon>
        <taxon>Malpighiales</taxon>
        <taxon>Salicaceae</taxon>
        <taxon>Saliceae</taxon>
        <taxon>Populus</taxon>
    </lineage>
</organism>
<comment type="similarity">
    <text evidence="2 12">Belongs to the MCM family.</text>
</comment>
<dbReference type="PANTHER" id="PTHR11630:SF43">
    <property type="entry name" value="DNA REPLICATION LICENSING FACTOR MCM6"/>
    <property type="match status" value="1"/>
</dbReference>
<dbReference type="GO" id="GO:0000347">
    <property type="term" value="C:THO complex"/>
    <property type="evidence" value="ECO:0007669"/>
    <property type="project" value="UniProtKB-ARBA"/>
</dbReference>
<dbReference type="EC" id="3.6.4.12" evidence="12"/>
<evidence type="ECO:0000256" key="5">
    <source>
        <dbReference type="ARBA" id="ARBA00022801"/>
    </source>
</evidence>
<dbReference type="GO" id="GO:0006270">
    <property type="term" value="P:DNA replication initiation"/>
    <property type="evidence" value="ECO:0007669"/>
    <property type="project" value="UniProtKB-UniRule"/>
</dbReference>
<dbReference type="InterPro" id="IPR012340">
    <property type="entry name" value="NA-bd_OB-fold"/>
</dbReference>
<comment type="function">
    <text evidence="10">Probable component of the MCM2-7 complex (MCM complex) that may function as a DNA helicase and which is essential to undergo a single round of replication initiation and elongation per cell cycle in eukaryotic cells.</text>
</comment>
<dbReference type="Proteomes" id="UP000006729">
    <property type="component" value="Chromosome 3"/>
</dbReference>
<dbReference type="Gene3D" id="2.20.28.10">
    <property type="match status" value="1"/>
</dbReference>
<evidence type="ECO:0000259" key="13">
    <source>
        <dbReference type="Pfam" id="PF17207"/>
    </source>
</evidence>
<evidence type="ECO:0000256" key="9">
    <source>
        <dbReference type="ARBA" id="ARBA00023242"/>
    </source>
</evidence>
<dbReference type="FunFam" id="2.20.28.10:FF:000003">
    <property type="entry name" value="DNA helicase"/>
    <property type="match status" value="1"/>
</dbReference>
<evidence type="ECO:0000256" key="12">
    <source>
        <dbReference type="RuleBase" id="RU368064"/>
    </source>
</evidence>
<dbReference type="Pfam" id="PF17207">
    <property type="entry name" value="MCM_OB"/>
    <property type="match status" value="1"/>
</dbReference>
<keyword evidence="3 12" id="KW-0235">DNA replication</keyword>
<evidence type="ECO:0000313" key="14">
    <source>
        <dbReference type="EMBL" id="RQO88408.1"/>
    </source>
</evidence>
<dbReference type="InterPro" id="IPR008049">
    <property type="entry name" value="MCM6"/>
</dbReference>
<dbReference type="AlphaFoldDB" id="A0A3N7G3K0"/>
<protein>
    <recommendedName>
        <fullName evidence="12">DNA replication licensing factor MCM6</fullName>
        <ecNumber evidence="12">3.6.4.12</ecNumber>
    </recommendedName>
</protein>
<evidence type="ECO:0000313" key="15">
    <source>
        <dbReference type="Proteomes" id="UP000006729"/>
    </source>
</evidence>
<dbReference type="PRINTS" id="PR01662">
    <property type="entry name" value="MCMPROTEIN6"/>
</dbReference>
<name>A0A3N7G3K0_POPTR</name>
<comment type="function">
    <text evidence="12">Acts as component of the MCM2-7 complex (MCM complex) which is the replicative helicase essential for 'once per cell cycle' DNA replication initiation and elongation in eukaryotic cells. The active ATPase sites in the MCM2-7 ring are formed through the interaction surfaces of two neighboring subunits such that a critical structure of a conserved arginine finger motif is provided in trans relative to the ATP-binding site of the Walker A box of the adjacent subunit. The six ATPase active sites, however, are likely to contribute differentially to the complex helicase activity.</text>
</comment>
<dbReference type="GO" id="GO:0003678">
    <property type="term" value="F:DNA helicase activity"/>
    <property type="evidence" value="ECO:0007669"/>
    <property type="project" value="UniProtKB-EC"/>
</dbReference>
<dbReference type="InParanoid" id="A0A3N7G3K0"/>
<dbReference type="GO" id="GO:0016787">
    <property type="term" value="F:hydrolase activity"/>
    <property type="evidence" value="ECO:0007669"/>
    <property type="project" value="UniProtKB-KW"/>
</dbReference>
<evidence type="ECO:0000256" key="10">
    <source>
        <dbReference type="ARBA" id="ARBA00053280"/>
    </source>
</evidence>
<comment type="subcellular location">
    <subcellularLocation>
        <location evidence="1 12">Nucleus</location>
    </subcellularLocation>
</comment>
<reference evidence="14 15" key="1">
    <citation type="journal article" date="2006" name="Science">
        <title>The genome of black cottonwood, Populus trichocarpa (Torr. &amp; Gray).</title>
        <authorList>
            <person name="Tuskan G.A."/>
            <person name="Difazio S."/>
            <person name="Jansson S."/>
            <person name="Bohlmann J."/>
            <person name="Grigoriev I."/>
            <person name="Hellsten U."/>
            <person name="Putnam N."/>
            <person name="Ralph S."/>
            <person name="Rombauts S."/>
            <person name="Salamov A."/>
            <person name="Schein J."/>
            <person name="Sterck L."/>
            <person name="Aerts A."/>
            <person name="Bhalerao R.R."/>
            <person name="Bhalerao R.P."/>
            <person name="Blaudez D."/>
            <person name="Boerjan W."/>
            <person name="Brun A."/>
            <person name="Brunner A."/>
            <person name="Busov V."/>
            <person name="Campbell M."/>
            <person name="Carlson J."/>
            <person name="Chalot M."/>
            <person name="Chapman J."/>
            <person name="Chen G.L."/>
            <person name="Cooper D."/>
            <person name="Coutinho P.M."/>
            <person name="Couturier J."/>
            <person name="Covert S."/>
            <person name="Cronk Q."/>
            <person name="Cunningham R."/>
            <person name="Davis J."/>
            <person name="Degroeve S."/>
            <person name="Dejardin A."/>
            <person name="Depamphilis C."/>
            <person name="Detter J."/>
            <person name="Dirks B."/>
            <person name="Dubchak I."/>
            <person name="Duplessis S."/>
            <person name="Ehlting J."/>
            <person name="Ellis B."/>
            <person name="Gendler K."/>
            <person name="Goodstein D."/>
            <person name="Gribskov M."/>
            <person name="Grimwood J."/>
            <person name="Groover A."/>
            <person name="Gunter L."/>
            <person name="Hamberger B."/>
            <person name="Heinze B."/>
            <person name="Helariutta Y."/>
            <person name="Henrissat B."/>
            <person name="Holligan D."/>
            <person name="Holt R."/>
            <person name="Huang W."/>
            <person name="Islam-Faridi N."/>
            <person name="Jones S."/>
            <person name="Jones-Rhoades M."/>
            <person name="Jorgensen R."/>
            <person name="Joshi C."/>
            <person name="Kangasjarvi J."/>
            <person name="Karlsson J."/>
            <person name="Kelleher C."/>
            <person name="Kirkpatrick R."/>
            <person name="Kirst M."/>
            <person name="Kohler A."/>
            <person name="Kalluri U."/>
            <person name="Larimer F."/>
            <person name="Leebens-Mack J."/>
            <person name="Leple J.C."/>
            <person name="Locascio P."/>
            <person name="Lou Y."/>
            <person name="Lucas S."/>
            <person name="Martin F."/>
            <person name="Montanini B."/>
            <person name="Napoli C."/>
            <person name="Nelson D.R."/>
            <person name="Nelson C."/>
            <person name="Nieminen K."/>
            <person name="Nilsson O."/>
            <person name="Pereda V."/>
            <person name="Peter G."/>
            <person name="Philippe R."/>
            <person name="Pilate G."/>
            <person name="Poliakov A."/>
            <person name="Razumovskaya J."/>
            <person name="Richardson P."/>
            <person name="Rinaldi C."/>
            <person name="Ritland K."/>
            <person name="Rouze P."/>
            <person name="Ryaboy D."/>
            <person name="Schmutz J."/>
            <person name="Schrader J."/>
            <person name="Segerman B."/>
            <person name="Shin H."/>
            <person name="Siddiqui A."/>
            <person name="Sterky F."/>
            <person name="Terry A."/>
            <person name="Tsai C.J."/>
            <person name="Uberbacher E."/>
            <person name="Unneberg P."/>
            <person name="Vahala J."/>
            <person name="Wall K."/>
            <person name="Wessler S."/>
            <person name="Yang G."/>
            <person name="Yin T."/>
            <person name="Douglas C."/>
            <person name="Marra M."/>
            <person name="Sandberg G."/>
            <person name="Van de Peer Y."/>
            <person name="Rokhsar D."/>
        </authorList>
    </citation>
    <scope>NUCLEOTIDE SEQUENCE [LARGE SCALE GENOMIC DNA]</scope>
    <source>
        <strain evidence="15">cv. Nisqually</strain>
    </source>
</reference>
<dbReference type="GO" id="GO:0005524">
    <property type="term" value="F:ATP binding"/>
    <property type="evidence" value="ECO:0007669"/>
    <property type="project" value="UniProtKB-UniRule"/>
</dbReference>
<dbReference type="GO" id="GO:0003677">
    <property type="term" value="F:DNA binding"/>
    <property type="evidence" value="ECO:0007669"/>
    <property type="project" value="UniProtKB-KW"/>
</dbReference>
<keyword evidence="9" id="KW-0539">Nucleus</keyword>
<feature type="domain" description="MCM OB" evidence="13">
    <location>
        <begin position="61"/>
        <end position="129"/>
    </location>
</feature>
<keyword evidence="5 12" id="KW-0378">Hydrolase</keyword>
<evidence type="ECO:0000256" key="1">
    <source>
        <dbReference type="ARBA" id="ARBA00004123"/>
    </source>
</evidence>
<comment type="catalytic activity">
    <reaction evidence="12">
        <text>ATP + H2O = ADP + phosphate + H(+)</text>
        <dbReference type="Rhea" id="RHEA:13065"/>
        <dbReference type="ChEBI" id="CHEBI:15377"/>
        <dbReference type="ChEBI" id="CHEBI:15378"/>
        <dbReference type="ChEBI" id="CHEBI:30616"/>
        <dbReference type="ChEBI" id="CHEBI:43474"/>
        <dbReference type="ChEBI" id="CHEBI:456216"/>
        <dbReference type="EC" id="3.6.4.12"/>
    </reaction>
</comment>
<evidence type="ECO:0000256" key="3">
    <source>
        <dbReference type="ARBA" id="ARBA00022705"/>
    </source>
</evidence>
<evidence type="ECO:0000256" key="11">
    <source>
        <dbReference type="ARBA" id="ARBA00064407"/>
    </source>
</evidence>
<evidence type="ECO:0000256" key="6">
    <source>
        <dbReference type="ARBA" id="ARBA00022806"/>
    </source>
</evidence>
<comment type="subunit">
    <text evidence="11">Component of the minichromosome maintenance (MCM) complex, a heterotetramer composed of MCM2, MCM3, MCM4, MCM5, MCM6 and MCM7. Interacts with ETG1.</text>
</comment>